<evidence type="ECO:0000313" key="4">
    <source>
        <dbReference type="EMBL" id="MCB5160311.1"/>
    </source>
</evidence>
<dbReference type="PANTHER" id="PTHR11092:SF0">
    <property type="entry name" value="EPIMERASE FAMILY PROTEIN SDR39U1"/>
    <property type="match status" value="1"/>
</dbReference>
<dbReference type="NCBIfam" id="TIGR01777">
    <property type="entry name" value="yfcH"/>
    <property type="match status" value="1"/>
</dbReference>
<accession>A0A9X1IL68</accession>
<reference evidence="4" key="1">
    <citation type="submission" date="2021-10" db="EMBL/GenBank/DDBJ databases">
        <title>Marinomonas pontica sp. nov., isolated from the Black Sea.</title>
        <authorList>
            <person name="Zhao L.-H."/>
            <person name="Xue J.-H."/>
        </authorList>
    </citation>
    <scope>NUCLEOTIDE SEQUENCE</scope>
    <source>
        <strain evidence="4">E8</strain>
    </source>
</reference>
<evidence type="ECO:0000256" key="1">
    <source>
        <dbReference type="ARBA" id="ARBA00009353"/>
    </source>
</evidence>
<protein>
    <submittedName>
        <fullName evidence="4">TIGR01777 family oxidoreductase</fullName>
    </submittedName>
</protein>
<dbReference type="InterPro" id="IPR013549">
    <property type="entry name" value="DUF1731"/>
</dbReference>
<dbReference type="InterPro" id="IPR010099">
    <property type="entry name" value="SDR39U1"/>
</dbReference>
<evidence type="ECO:0000259" key="2">
    <source>
        <dbReference type="Pfam" id="PF01370"/>
    </source>
</evidence>
<dbReference type="Proteomes" id="UP001139095">
    <property type="component" value="Unassembled WGS sequence"/>
</dbReference>
<dbReference type="AlphaFoldDB" id="A0A9X1IL68"/>
<keyword evidence="5" id="KW-1185">Reference proteome</keyword>
<name>A0A9X1IL68_9GAMM</name>
<dbReference type="Gene3D" id="3.40.50.720">
    <property type="entry name" value="NAD(P)-binding Rossmann-like Domain"/>
    <property type="match status" value="1"/>
</dbReference>
<dbReference type="PANTHER" id="PTHR11092">
    <property type="entry name" value="SUGAR NUCLEOTIDE EPIMERASE RELATED"/>
    <property type="match status" value="1"/>
</dbReference>
<gene>
    <name evidence="4" type="ORF">LG368_00035</name>
</gene>
<proteinExistence type="inferred from homology"/>
<dbReference type="InterPro" id="IPR036291">
    <property type="entry name" value="NAD(P)-bd_dom_sf"/>
</dbReference>
<dbReference type="EMBL" id="JAJATW010000001">
    <property type="protein sequence ID" value="MCB5160311.1"/>
    <property type="molecule type" value="Genomic_DNA"/>
</dbReference>
<dbReference type="SUPFAM" id="SSF51735">
    <property type="entry name" value="NAD(P)-binding Rossmann-fold domains"/>
    <property type="match status" value="1"/>
</dbReference>
<organism evidence="4 5">
    <name type="scientific">Marinomonas algarum</name>
    <dbReference type="NCBI Taxonomy" id="2883105"/>
    <lineage>
        <taxon>Bacteria</taxon>
        <taxon>Pseudomonadati</taxon>
        <taxon>Pseudomonadota</taxon>
        <taxon>Gammaproteobacteria</taxon>
        <taxon>Oceanospirillales</taxon>
        <taxon>Oceanospirillaceae</taxon>
        <taxon>Marinomonas</taxon>
    </lineage>
</organism>
<feature type="domain" description="DUF1731" evidence="3">
    <location>
        <begin position="251"/>
        <end position="297"/>
    </location>
</feature>
<comment type="caution">
    <text evidence="4">The sequence shown here is derived from an EMBL/GenBank/DDBJ whole genome shotgun (WGS) entry which is preliminary data.</text>
</comment>
<feature type="domain" description="NAD-dependent epimerase/dehydratase" evidence="2">
    <location>
        <begin position="3"/>
        <end position="223"/>
    </location>
</feature>
<evidence type="ECO:0000259" key="3">
    <source>
        <dbReference type="Pfam" id="PF08338"/>
    </source>
</evidence>
<dbReference type="Pfam" id="PF08338">
    <property type="entry name" value="DUF1731"/>
    <property type="match status" value="1"/>
</dbReference>
<dbReference type="InterPro" id="IPR001509">
    <property type="entry name" value="Epimerase_deHydtase"/>
</dbReference>
<evidence type="ECO:0000313" key="5">
    <source>
        <dbReference type="Proteomes" id="UP001139095"/>
    </source>
</evidence>
<sequence length="301" mass="32737">MNILLSGATGFIGQSLLETLSQNSSHPLSLGNHKIYALVRAIKPNLSADITQVTLDTLPNLDAKIDVFINLAGENIASKPWTEKRKHELHESRVTLTDAVRASLKHPPSVVVSMSAIGFYGVSKDGIFDEDTLPESGFAHDLCKAWEASAKAFESAQTRVVIYRLGVVLGKGGALEKMRLPFKLGGGGPIAGGDQWFAWIHIQDVVKAILSAVTDSDYQGVYNLVAPQLVKQKDFAKAYGSALGRPALLPTPKWLLTLIFGEMASLLTEGPQIIPKRLEKQGFDFSYPDIALALQQIEHNH</sequence>
<dbReference type="Pfam" id="PF01370">
    <property type="entry name" value="Epimerase"/>
    <property type="match status" value="1"/>
</dbReference>
<comment type="similarity">
    <text evidence="1">Belongs to the NAD(P)-dependent epimerase/dehydratase family. SDR39U1 subfamily.</text>
</comment>
<dbReference type="RefSeq" id="WP_226752698.1">
    <property type="nucleotide sequence ID" value="NZ_JAJATW010000001.1"/>
</dbReference>